<dbReference type="OrthoDB" id="10057935at2759"/>
<organism evidence="2">
    <name type="scientific">Thrips palmi</name>
    <name type="common">Melon thrips</name>
    <dbReference type="NCBI Taxonomy" id="161013"/>
    <lineage>
        <taxon>Eukaryota</taxon>
        <taxon>Metazoa</taxon>
        <taxon>Ecdysozoa</taxon>
        <taxon>Arthropoda</taxon>
        <taxon>Hexapoda</taxon>
        <taxon>Insecta</taxon>
        <taxon>Pterygota</taxon>
        <taxon>Neoptera</taxon>
        <taxon>Paraneoptera</taxon>
        <taxon>Thysanoptera</taxon>
        <taxon>Terebrantia</taxon>
        <taxon>Thripoidea</taxon>
        <taxon>Thripidae</taxon>
        <taxon>Thrips</taxon>
    </lineage>
</organism>
<name>A0A6P8YXE3_THRPL</name>
<dbReference type="GeneID" id="117643861"/>
<evidence type="ECO:0000313" key="2">
    <source>
        <dbReference type="RefSeq" id="XP_034238872.1"/>
    </source>
</evidence>
<dbReference type="Pfam" id="PF15074">
    <property type="entry name" value="CFAP90"/>
    <property type="match status" value="1"/>
</dbReference>
<dbReference type="InterPro" id="IPR027901">
    <property type="entry name" value="CFAP90"/>
</dbReference>
<gene>
    <name evidence="2" type="primary">LOC117643861</name>
</gene>
<sequence length="140" mass="16660">MSAYYGATPVQKIGHKQQMWQKLENFTYDPALLEMEPLTFFNNRKSVAPVNMYDCRFNQPDGWDQRKPRCDRRLVSHVHPEIYNEEERKVVPVTWSLWHGRPSLGQLDVPGKEHARRPQIVTFYRRFGLNLQMEMEQKPA</sequence>
<dbReference type="InParanoid" id="A0A6P8YXE3"/>
<dbReference type="PANTHER" id="PTHR34444">
    <property type="entry name" value="LOC361192"/>
    <property type="match status" value="1"/>
</dbReference>
<protein>
    <submittedName>
        <fullName evidence="2">Uncharacterized protein LOC117643861</fullName>
    </submittedName>
</protein>
<proteinExistence type="predicted"/>
<evidence type="ECO:0000313" key="1">
    <source>
        <dbReference type="Proteomes" id="UP000515158"/>
    </source>
</evidence>
<dbReference type="RefSeq" id="XP_034238872.1">
    <property type="nucleotide sequence ID" value="XM_034382981.1"/>
</dbReference>
<dbReference type="AlphaFoldDB" id="A0A6P8YXE3"/>
<reference evidence="2" key="1">
    <citation type="submission" date="2025-08" db="UniProtKB">
        <authorList>
            <consortium name="RefSeq"/>
        </authorList>
    </citation>
    <scope>IDENTIFICATION</scope>
    <source>
        <tissue evidence="2">Total insect</tissue>
    </source>
</reference>
<keyword evidence="1" id="KW-1185">Reference proteome</keyword>
<dbReference type="KEGG" id="tpal:117643861"/>
<accession>A0A6P8YXE3</accession>
<dbReference type="PANTHER" id="PTHR34444:SF1">
    <property type="entry name" value="CILIA- AND FLAGELLA-ASSOCIATED PROTEIN 90"/>
    <property type="match status" value="1"/>
</dbReference>
<dbReference type="Proteomes" id="UP000515158">
    <property type="component" value="Unplaced"/>
</dbReference>